<feature type="coiled-coil region" evidence="14">
    <location>
        <begin position="287"/>
        <end position="314"/>
    </location>
</feature>
<feature type="compositionally biased region" description="Low complexity" evidence="15">
    <location>
        <begin position="18"/>
        <end position="29"/>
    </location>
</feature>
<evidence type="ECO:0000256" key="6">
    <source>
        <dbReference type="ARBA" id="ARBA00022454"/>
    </source>
</evidence>
<dbReference type="InterPro" id="IPR005549">
    <property type="entry name" value="Kinetochore_Nuf2_N"/>
</dbReference>
<evidence type="ECO:0000256" key="2">
    <source>
        <dbReference type="ARBA" id="ARBA00004123"/>
    </source>
</evidence>
<dbReference type="GO" id="GO:0044877">
    <property type="term" value="F:protein-containing complex binding"/>
    <property type="evidence" value="ECO:0007669"/>
    <property type="project" value="TreeGrafter"/>
</dbReference>
<evidence type="ECO:0000259" key="16">
    <source>
        <dbReference type="Pfam" id="PF03800"/>
    </source>
</evidence>
<dbReference type="Pfam" id="PF18595">
    <property type="entry name" value="Nuf2_DHR10-like"/>
    <property type="match status" value="1"/>
</dbReference>
<keyword evidence="19" id="KW-1185">Reference proteome</keyword>
<comment type="similarity">
    <text evidence="4">Belongs to the NUF2 family.</text>
</comment>
<feature type="coiled-coil region" evidence="14">
    <location>
        <begin position="185"/>
        <end position="257"/>
    </location>
</feature>
<evidence type="ECO:0000313" key="18">
    <source>
        <dbReference type="EMBL" id="KAF2857731.1"/>
    </source>
</evidence>
<evidence type="ECO:0000256" key="8">
    <source>
        <dbReference type="ARBA" id="ARBA00022776"/>
    </source>
</evidence>
<keyword evidence="9" id="KW-0995">Kinetochore</keyword>
<evidence type="ECO:0000259" key="17">
    <source>
        <dbReference type="Pfam" id="PF18595"/>
    </source>
</evidence>
<protein>
    <recommendedName>
        <fullName evidence="5">Probable kinetochore protein NUF2</fullName>
    </recommendedName>
</protein>
<dbReference type="GO" id="GO:0045132">
    <property type="term" value="P:meiotic chromosome segregation"/>
    <property type="evidence" value="ECO:0007669"/>
    <property type="project" value="TreeGrafter"/>
</dbReference>
<dbReference type="GO" id="GO:0051301">
    <property type="term" value="P:cell division"/>
    <property type="evidence" value="ECO:0007669"/>
    <property type="project" value="UniProtKB-KW"/>
</dbReference>
<dbReference type="GO" id="GO:0005634">
    <property type="term" value="C:nucleus"/>
    <property type="evidence" value="ECO:0007669"/>
    <property type="project" value="UniProtKB-SubCell"/>
</dbReference>
<dbReference type="EMBL" id="MU006029">
    <property type="protein sequence ID" value="KAF2857731.1"/>
    <property type="molecule type" value="Genomic_DNA"/>
</dbReference>
<dbReference type="PANTHER" id="PTHR21650:SF2">
    <property type="entry name" value="KINETOCHORE PROTEIN NUF2"/>
    <property type="match status" value="1"/>
</dbReference>
<keyword evidence="10 14" id="KW-0175">Coiled coil</keyword>
<feature type="region of interest" description="Disordered" evidence="15">
    <location>
        <begin position="1"/>
        <end position="38"/>
    </location>
</feature>
<feature type="domain" description="Kinetochore protein Nuf2 N-terminal" evidence="16">
    <location>
        <begin position="37"/>
        <end position="173"/>
    </location>
</feature>
<proteinExistence type="inferred from homology"/>
<dbReference type="OrthoDB" id="8194677at2759"/>
<dbReference type="GO" id="GO:0051383">
    <property type="term" value="P:kinetochore organization"/>
    <property type="evidence" value="ECO:0007669"/>
    <property type="project" value="TreeGrafter"/>
</dbReference>
<evidence type="ECO:0000256" key="3">
    <source>
        <dbReference type="ARBA" id="ARBA00004629"/>
    </source>
</evidence>
<feature type="region of interest" description="Disordered" evidence="15">
    <location>
        <begin position="381"/>
        <end position="404"/>
    </location>
</feature>
<keyword evidence="11" id="KW-0539">Nucleus</keyword>
<evidence type="ECO:0000256" key="11">
    <source>
        <dbReference type="ARBA" id="ARBA00023242"/>
    </source>
</evidence>
<dbReference type="GO" id="GO:0031262">
    <property type="term" value="C:Ndc80 complex"/>
    <property type="evidence" value="ECO:0007669"/>
    <property type="project" value="InterPro"/>
</dbReference>
<dbReference type="Pfam" id="PF03800">
    <property type="entry name" value="Nuf2"/>
    <property type="match status" value="1"/>
</dbReference>
<sequence length="439" mass="51365">MDYNPRSSMFNARTSMARSSSQFQRQQQQPRKEDDGNAFMTLPDKEIAGCICDIGFNFTVDDLRKPNPQQVQKLFEWFLVILTGTTREVVAPAMHEAAIEHCGEDMADRVFPPEARELAGFFVTLRTVLSECGVKDFSTSDVYRPTHGRLVKTFSYLINFIRFREGLTDILDAQYAASGKTKADIEWLSQENQYNEETLRELQENRKNVEKTLKEKEQRSMELKTRLLELKKVQEGVSEKLEQIKGEQNRLKHLLEQKTMAILNQKAEANRIRPYTEQSPAKLEESLQELGSLLTREREEIDQMEKRTRDLQLSLDSFTSVHTDISHLLTLLEQIQSEQAKEKQEAHVGARNREALAEKINNVRELERQEKLTRKQLEQLQKRTEKIRSDTEAKSAAAKERMEELRKEHRELIEQRRGRGEEVERRRIRIEQTEKKVWS</sequence>
<keyword evidence="8" id="KW-0498">Mitosis</keyword>
<keyword evidence="13" id="KW-0137">Centromere</keyword>
<evidence type="ECO:0000256" key="10">
    <source>
        <dbReference type="ARBA" id="ARBA00023054"/>
    </source>
</evidence>
<feature type="domain" description="Nuf2 DHR10-like" evidence="17">
    <location>
        <begin position="294"/>
        <end position="406"/>
    </location>
</feature>
<evidence type="ECO:0000313" key="19">
    <source>
        <dbReference type="Proteomes" id="UP000799421"/>
    </source>
</evidence>
<keyword evidence="7" id="KW-0132">Cell division</keyword>
<evidence type="ECO:0000256" key="7">
    <source>
        <dbReference type="ARBA" id="ARBA00022618"/>
    </source>
</evidence>
<evidence type="ECO:0000256" key="5">
    <source>
        <dbReference type="ARBA" id="ARBA00017594"/>
    </source>
</evidence>
<organism evidence="18 19">
    <name type="scientific">Piedraia hortae CBS 480.64</name>
    <dbReference type="NCBI Taxonomy" id="1314780"/>
    <lineage>
        <taxon>Eukaryota</taxon>
        <taxon>Fungi</taxon>
        <taxon>Dikarya</taxon>
        <taxon>Ascomycota</taxon>
        <taxon>Pezizomycotina</taxon>
        <taxon>Dothideomycetes</taxon>
        <taxon>Dothideomycetidae</taxon>
        <taxon>Capnodiales</taxon>
        <taxon>Piedraiaceae</taxon>
        <taxon>Piedraia</taxon>
    </lineage>
</organism>
<accession>A0A6A7BR40</accession>
<evidence type="ECO:0000256" key="1">
    <source>
        <dbReference type="ARBA" id="ARBA00002772"/>
    </source>
</evidence>
<dbReference type="InterPro" id="IPR041112">
    <property type="entry name" value="Nuf2_DHR10-like"/>
</dbReference>
<keyword evidence="12" id="KW-0131">Cell cycle</keyword>
<dbReference type="Gene3D" id="1.10.418.60">
    <property type="entry name" value="Ncd80 complex, Nuf2 subunit"/>
    <property type="match status" value="1"/>
</dbReference>
<dbReference type="GO" id="GO:0051315">
    <property type="term" value="P:attachment of mitotic spindle microtubules to kinetochore"/>
    <property type="evidence" value="ECO:0007669"/>
    <property type="project" value="TreeGrafter"/>
</dbReference>
<comment type="subcellular location">
    <subcellularLocation>
        <location evidence="3">Chromosome</location>
        <location evidence="3">Centromere</location>
        <location evidence="3">Kinetochore</location>
    </subcellularLocation>
    <subcellularLocation>
        <location evidence="2">Nucleus</location>
    </subcellularLocation>
</comment>
<gene>
    <name evidence="18" type="ORF">K470DRAFT_237828</name>
</gene>
<dbReference type="AlphaFoldDB" id="A0A6A7BR40"/>
<name>A0A6A7BR40_9PEZI</name>
<comment type="function">
    <text evidence="1">Acts as a component of the essential kinetochore-associated NDC80 complex, which is required for chromosome segregation and spindle checkpoint activity.</text>
</comment>
<dbReference type="GO" id="GO:0007052">
    <property type="term" value="P:mitotic spindle organization"/>
    <property type="evidence" value="ECO:0007669"/>
    <property type="project" value="TreeGrafter"/>
</dbReference>
<dbReference type="PANTHER" id="PTHR21650">
    <property type="entry name" value="MEMBRALIN/KINETOCHORE PROTEIN NUF2"/>
    <property type="match status" value="1"/>
</dbReference>
<evidence type="ECO:0000256" key="15">
    <source>
        <dbReference type="SAM" id="MobiDB-lite"/>
    </source>
</evidence>
<feature type="compositionally biased region" description="Polar residues" evidence="15">
    <location>
        <begin position="1"/>
        <end position="17"/>
    </location>
</feature>
<keyword evidence="6" id="KW-0158">Chromosome</keyword>
<reference evidence="18" key="1">
    <citation type="journal article" date="2020" name="Stud. Mycol.">
        <title>101 Dothideomycetes genomes: a test case for predicting lifestyles and emergence of pathogens.</title>
        <authorList>
            <person name="Haridas S."/>
            <person name="Albert R."/>
            <person name="Binder M."/>
            <person name="Bloem J."/>
            <person name="Labutti K."/>
            <person name="Salamov A."/>
            <person name="Andreopoulos B."/>
            <person name="Baker S."/>
            <person name="Barry K."/>
            <person name="Bills G."/>
            <person name="Bluhm B."/>
            <person name="Cannon C."/>
            <person name="Castanera R."/>
            <person name="Culley D."/>
            <person name="Daum C."/>
            <person name="Ezra D."/>
            <person name="Gonzalez J."/>
            <person name="Henrissat B."/>
            <person name="Kuo A."/>
            <person name="Liang C."/>
            <person name="Lipzen A."/>
            <person name="Lutzoni F."/>
            <person name="Magnuson J."/>
            <person name="Mondo S."/>
            <person name="Nolan M."/>
            <person name="Ohm R."/>
            <person name="Pangilinan J."/>
            <person name="Park H.-J."/>
            <person name="Ramirez L."/>
            <person name="Alfaro M."/>
            <person name="Sun H."/>
            <person name="Tritt A."/>
            <person name="Yoshinaga Y."/>
            <person name="Zwiers L.-H."/>
            <person name="Turgeon B."/>
            <person name="Goodwin S."/>
            <person name="Spatafora J."/>
            <person name="Crous P."/>
            <person name="Grigoriev I."/>
        </authorList>
    </citation>
    <scope>NUCLEOTIDE SEQUENCE</scope>
    <source>
        <strain evidence="18">CBS 480.64</strain>
    </source>
</reference>
<evidence type="ECO:0000256" key="13">
    <source>
        <dbReference type="ARBA" id="ARBA00023328"/>
    </source>
</evidence>
<dbReference type="InterPro" id="IPR038275">
    <property type="entry name" value="Nuf2_N_sf"/>
</dbReference>
<dbReference type="Proteomes" id="UP000799421">
    <property type="component" value="Unassembled WGS sequence"/>
</dbReference>
<evidence type="ECO:0000256" key="14">
    <source>
        <dbReference type="SAM" id="Coils"/>
    </source>
</evidence>
<evidence type="ECO:0000256" key="4">
    <source>
        <dbReference type="ARBA" id="ARBA00005498"/>
    </source>
</evidence>
<evidence type="ECO:0000256" key="12">
    <source>
        <dbReference type="ARBA" id="ARBA00023306"/>
    </source>
</evidence>
<evidence type="ECO:0000256" key="9">
    <source>
        <dbReference type="ARBA" id="ARBA00022838"/>
    </source>
</evidence>